<name>A0ABR6CUS2_9BACI</name>
<evidence type="ECO:0000313" key="2">
    <source>
        <dbReference type="Proteomes" id="UP000626697"/>
    </source>
</evidence>
<keyword evidence="2" id="KW-1185">Reference proteome</keyword>
<dbReference type="RefSeq" id="WP_034300251.1">
    <property type="nucleotide sequence ID" value="NZ_JACJHX010000014.1"/>
</dbReference>
<comment type="caution">
    <text evidence="1">The sequence shown here is derived from an EMBL/GenBank/DDBJ whole genome shotgun (WGS) entry which is preliminary data.</text>
</comment>
<gene>
    <name evidence="1" type="ORF">HNP81_003796</name>
</gene>
<dbReference type="EMBL" id="JACJHX010000014">
    <property type="protein sequence ID" value="MBA9028476.1"/>
    <property type="molecule type" value="Genomic_DNA"/>
</dbReference>
<organism evidence="1 2">
    <name type="scientific">Peribacillus huizhouensis</name>
    <dbReference type="NCBI Taxonomy" id="1501239"/>
    <lineage>
        <taxon>Bacteria</taxon>
        <taxon>Bacillati</taxon>
        <taxon>Bacillota</taxon>
        <taxon>Bacilli</taxon>
        <taxon>Bacillales</taxon>
        <taxon>Bacillaceae</taxon>
        <taxon>Peribacillus</taxon>
    </lineage>
</organism>
<dbReference type="Pfam" id="PF09953">
    <property type="entry name" value="DUF2187"/>
    <property type="match status" value="1"/>
</dbReference>
<dbReference type="InterPro" id="IPR018690">
    <property type="entry name" value="DUF2187"/>
</dbReference>
<accession>A0ABR6CUS2</accession>
<evidence type="ECO:0000313" key="1">
    <source>
        <dbReference type="EMBL" id="MBA9028476.1"/>
    </source>
</evidence>
<dbReference type="Gene3D" id="2.30.30.30">
    <property type="match status" value="1"/>
</dbReference>
<protein>
    <submittedName>
        <fullName evidence="1">Uncharacterized protein YkvS</fullName>
    </submittedName>
</protein>
<dbReference type="SUPFAM" id="SSF50104">
    <property type="entry name" value="Translation proteins SH3-like domain"/>
    <property type="match status" value="1"/>
</dbReference>
<reference evidence="1 2" key="1">
    <citation type="submission" date="2020-08" db="EMBL/GenBank/DDBJ databases">
        <title>Genomic Encyclopedia of Type Strains, Phase IV (KMG-IV): sequencing the most valuable type-strain genomes for metagenomic binning, comparative biology and taxonomic classification.</title>
        <authorList>
            <person name="Goeker M."/>
        </authorList>
    </citation>
    <scope>NUCLEOTIDE SEQUENCE [LARGE SCALE GENOMIC DNA]</scope>
    <source>
        <strain evidence="1 2">DSM 105481</strain>
    </source>
</reference>
<dbReference type="InterPro" id="IPR014722">
    <property type="entry name" value="Rib_uL2_dom2"/>
</dbReference>
<dbReference type="InterPro" id="IPR008991">
    <property type="entry name" value="Translation_prot_SH3-like_sf"/>
</dbReference>
<proteinExistence type="predicted"/>
<sequence>MTEEKANRKNPTDSKIKVKVGDMIDIKSGLEKGKKGKVVIVRENSVIVEIGRNTKKDEPINTVVNHKNYKLIK</sequence>
<dbReference type="Proteomes" id="UP000626697">
    <property type="component" value="Unassembled WGS sequence"/>
</dbReference>